<feature type="non-terminal residue" evidence="2">
    <location>
        <position position="1"/>
    </location>
</feature>
<reference evidence="2 3" key="1">
    <citation type="submission" date="2015-01" db="EMBL/GenBank/DDBJ databases">
        <title>Evolution of Trichinella species and genotypes.</title>
        <authorList>
            <person name="Korhonen P.K."/>
            <person name="Edoardo P."/>
            <person name="Giuseppe L.R."/>
            <person name="Gasser R.B."/>
        </authorList>
    </citation>
    <scope>NUCLEOTIDE SEQUENCE [LARGE SCALE GENOMIC DNA]</scope>
    <source>
        <strain evidence="2">ISS120</strain>
    </source>
</reference>
<dbReference type="GO" id="GO:0005886">
    <property type="term" value="C:plasma membrane"/>
    <property type="evidence" value="ECO:0007669"/>
    <property type="project" value="TreeGrafter"/>
</dbReference>
<keyword evidence="2" id="KW-0378">Hydrolase</keyword>
<organism evidence="2 3">
    <name type="scientific">Trichinella britovi</name>
    <name type="common">Parasitic roundworm</name>
    <dbReference type="NCBI Taxonomy" id="45882"/>
    <lineage>
        <taxon>Eukaryota</taxon>
        <taxon>Metazoa</taxon>
        <taxon>Ecdysozoa</taxon>
        <taxon>Nematoda</taxon>
        <taxon>Enoplea</taxon>
        <taxon>Dorylaimia</taxon>
        <taxon>Trichinellida</taxon>
        <taxon>Trichinellidae</taxon>
        <taxon>Trichinella</taxon>
    </lineage>
</organism>
<feature type="region of interest" description="Disordered" evidence="1">
    <location>
        <begin position="1"/>
        <end position="33"/>
    </location>
</feature>
<dbReference type="InterPro" id="IPR008536">
    <property type="entry name" value="DUF818"/>
</dbReference>
<dbReference type="GO" id="GO:0008474">
    <property type="term" value="F:palmitoyl-(protein) hydrolase activity"/>
    <property type="evidence" value="ECO:0007669"/>
    <property type="project" value="TreeGrafter"/>
</dbReference>
<dbReference type="Gene3D" id="3.40.50.1820">
    <property type="entry name" value="alpha/beta hydrolase"/>
    <property type="match status" value="1"/>
</dbReference>
<dbReference type="AlphaFoldDB" id="A0A0V1DEV7"/>
<feature type="compositionally biased region" description="Basic and acidic residues" evidence="1">
    <location>
        <begin position="1"/>
        <end position="15"/>
    </location>
</feature>
<dbReference type="OrthoDB" id="446723at2759"/>
<dbReference type="STRING" id="45882.A0A0V1DEV7"/>
<dbReference type="EMBL" id="JYDI01000008">
    <property type="protein sequence ID" value="KRY59953.1"/>
    <property type="molecule type" value="Genomic_DNA"/>
</dbReference>
<dbReference type="InterPro" id="IPR029058">
    <property type="entry name" value="AB_hydrolase_fold"/>
</dbReference>
<evidence type="ECO:0000313" key="3">
    <source>
        <dbReference type="Proteomes" id="UP000054653"/>
    </source>
</evidence>
<dbReference type="Pfam" id="PF05677">
    <property type="entry name" value="DUF818"/>
    <property type="match status" value="1"/>
</dbReference>
<dbReference type="Proteomes" id="UP000054653">
    <property type="component" value="Unassembled WGS sequence"/>
</dbReference>
<dbReference type="SUPFAM" id="SSF53474">
    <property type="entry name" value="alpha/beta-Hydrolases"/>
    <property type="match status" value="1"/>
</dbReference>
<name>A0A0V1DEV7_TRIBR</name>
<sequence>LVCENSMDKDPKAEEQLPENATTSDNVVKSTKPKKVKRNKRKFKFPTFLTNAFSAIKAFRLPIPSCLLNCIAFGPPVTSEYQFVRKKEETNPLKYFVTIMPSIATHISVDKVERMLQQSDGFYLESPPSMCIACVHMRNTFRQPAPMFVILSHLNACDMALGMEYADLLCSNFGIDVFMYDYPGYGLSKGRPTENGLYRSHDLIYKYMTTELKIPPKKIILIGISIGTVPAIDLASRKEVGCLIVISAFTSAYGAICPNSKWNCFKDRLCNSSKIKNVKFPTLIVHGANDEMFDLTHAIQLAENCPVTSAPVVIPGASHNDVSNNRQTLKIIAEFLNRNCHLMIPVHRMTGRAVHYASPEYFAQLYAKLNDAELKNNEQSSSLSFSTVSFSGEMEEKE</sequence>
<proteinExistence type="predicted"/>
<evidence type="ECO:0000256" key="1">
    <source>
        <dbReference type="SAM" id="MobiDB-lite"/>
    </source>
</evidence>
<evidence type="ECO:0000313" key="2">
    <source>
        <dbReference type="EMBL" id="KRY59953.1"/>
    </source>
</evidence>
<keyword evidence="3" id="KW-1185">Reference proteome</keyword>
<dbReference type="GO" id="GO:0010008">
    <property type="term" value="C:endosome membrane"/>
    <property type="evidence" value="ECO:0007669"/>
    <property type="project" value="TreeGrafter"/>
</dbReference>
<dbReference type="PANTHER" id="PTHR12277">
    <property type="entry name" value="ALPHA/BETA HYDROLASE DOMAIN-CONTAINING PROTEIN"/>
    <property type="match status" value="1"/>
</dbReference>
<protein>
    <submittedName>
        <fullName evidence="2">Alpha/beta hydrolase domain-containing protein 17A</fullName>
    </submittedName>
</protein>
<comment type="caution">
    <text evidence="2">The sequence shown here is derived from an EMBL/GenBank/DDBJ whole genome shotgun (WGS) entry which is preliminary data.</text>
</comment>
<dbReference type="OMA" id="PIASIYN"/>
<dbReference type="PANTHER" id="PTHR12277:SF81">
    <property type="entry name" value="PROTEIN ABHD13"/>
    <property type="match status" value="1"/>
</dbReference>
<gene>
    <name evidence="2" type="primary">Abhd17a</name>
    <name evidence="2" type="ORF">T03_8840</name>
</gene>
<accession>A0A0V1DEV7</accession>